<dbReference type="Proteomes" id="UP000284395">
    <property type="component" value="Unassembled WGS sequence"/>
</dbReference>
<sequence length="186" mass="19738">MRLVHCFPLVAAMALAACGGNGAKEEGTDESAPLSQEEVASKANGMIRQTPGQYQTSVELLDFDIPGLSEERAGQLKDMFAKSVADGNTYCLTQEDADKGPEAMLQQLAEADCTFKSLDVNGAKVDADMTCKGAGGADGNFKLNGTMEKESSEMLMEINQSIPNLPGEGKAVMKMKMNSKRVGECS</sequence>
<dbReference type="RefSeq" id="WP_120324204.1">
    <property type="nucleotide sequence ID" value="NZ_RAPF01000003.1"/>
</dbReference>
<evidence type="ECO:0000313" key="3">
    <source>
        <dbReference type="Proteomes" id="UP000284395"/>
    </source>
</evidence>
<evidence type="ECO:0000256" key="1">
    <source>
        <dbReference type="SAM" id="SignalP"/>
    </source>
</evidence>
<proteinExistence type="predicted"/>
<name>A0A420EM54_9SPHN</name>
<dbReference type="PROSITE" id="PS51257">
    <property type="entry name" value="PROKAR_LIPOPROTEIN"/>
    <property type="match status" value="1"/>
</dbReference>
<dbReference type="AlphaFoldDB" id="A0A420EM54"/>
<protein>
    <submittedName>
        <fullName evidence="2">DUF3617 domain-containing protein</fullName>
    </submittedName>
</protein>
<dbReference type="EMBL" id="RAPF01000003">
    <property type="protein sequence ID" value="RKF21795.1"/>
    <property type="molecule type" value="Genomic_DNA"/>
</dbReference>
<reference evidence="2 3" key="1">
    <citation type="submission" date="2018-09" db="EMBL/GenBank/DDBJ databases">
        <title>Altererythrobacter spongiae sp. nov., isolated from a marine sponge.</title>
        <authorList>
            <person name="Zhuang L."/>
            <person name="Luo L."/>
        </authorList>
    </citation>
    <scope>NUCLEOTIDE SEQUENCE [LARGE SCALE GENOMIC DNA]</scope>
    <source>
        <strain evidence="2 3">HN-Y73</strain>
    </source>
</reference>
<keyword evidence="1" id="KW-0732">Signal</keyword>
<keyword evidence="3" id="KW-1185">Reference proteome</keyword>
<dbReference type="Pfam" id="PF12276">
    <property type="entry name" value="DUF3617"/>
    <property type="match status" value="1"/>
</dbReference>
<organism evidence="2 3">
    <name type="scientific">Altericroceibacterium spongiae</name>
    <dbReference type="NCBI Taxonomy" id="2320269"/>
    <lineage>
        <taxon>Bacteria</taxon>
        <taxon>Pseudomonadati</taxon>
        <taxon>Pseudomonadota</taxon>
        <taxon>Alphaproteobacteria</taxon>
        <taxon>Sphingomonadales</taxon>
        <taxon>Erythrobacteraceae</taxon>
        <taxon>Altericroceibacterium</taxon>
    </lineage>
</organism>
<accession>A0A420EM54</accession>
<evidence type="ECO:0000313" key="2">
    <source>
        <dbReference type="EMBL" id="RKF21795.1"/>
    </source>
</evidence>
<dbReference type="OrthoDB" id="7405484at2"/>
<feature type="signal peptide" evidence="1">
    <location>
        <begin position="1"/>
        <end position="23"/>
    </location>
</feature>
<dbReference type="InterPro" id="IPR022061">
    <property type="entry name" value="DUF3617"/>
</dbReference>
<comment type="caution">
    <text evidence="2">The sequence shown here is derived from an EMBL/GenBank/DDBJ whole genome shotgun (WGS) entry which is preliminary data.</text>
</comment>
<gene>
    <name evidence="2" type="ORF">D6851_07180</name>
</gene>
<feature type="chain" id="PRO_5019316173" evidence="1">
    <location>
        <begin position="24"/>
        <end position="186"/>
    </location>
</feature>